<dbReference type="PANTHER" id="PTHR48097">
    <property type="entry name" value="L-THREONINE ALDOLASE-RELATED"/>
    <property type="match status" value="1"/>
</dbReference>
<dbReference type="Proteomes" id="UP000094165">
    <property type="component" value="Unassembled WGS sequence"/>
</dbReference>
<sequence length="358" mass="40921">MAKDLRAQCNVVVSGNEELSPALLFQKMAQWCEANNVEHDIYGEGELIQGFEQKVADLLGFESAVFVVTGTMTQPTALQLVCQEKNNNLVAMHPSSHIYCHERQGYQLQNRFNILPIGDPFRTWGVSDLTHWPDDIAAVLYELPMREIGGQLPKWDELQAVKDHCLQQGIHLHMDGARLWECAAYYQKSYQEIAQGFNTAYVSLYKGINGLGGSLLLGDKAFIEKASMWMKRQGGNVYHRSPYIASAAMQFDERLTQMPALYERTQQIYQLFSEYPLFTLNPSQPQANMLHFYLPVSYENALVLRNRLAEEKGIWLGYPQITALPDQSMIEWYVGDRLLAMSDRELKSILDWLVHEMA</sequence>
<dbReference type="GO" id="GO:0008732">
    <property type="term" value="F:L-allo-threonine aldolase activity"/>
    <property type="evidence" value="ECO:0007669"/>
    <property type="project" value="TreeGrafter"/>
</dbReference>
<dbReference type="Pfam" id="PF01212">
    <property type="entry name" value="Beta_elim_lyase"/>
    <property type="match status" value="1"/>
</dbReference>
<evidence type="ECO:0000256" key="2">
    <source>
        <dbReference type="ARBA" id="ARBA00006966"/>
    </source>
</evidence>
<dbReference type="GO" id="GO:0006545">
    <property type="term" value="P:glycine biosynthetic process"/>
    <property type="evidence" value="ECO:0007669"/>
    <property type="project" value="TreeGrafter"/>
</dbReference>
<proteinExistence type="inferred from homology"/>
<evidence type="ECO:0000256" key="1">
    <source>
        <dbReference type="ARBA" id="ARBA00001933"/>
    </source>
</evidence>
<dbReference type="InterPro" id="IPR015424">
    <property type="entry name" value="PyrdxlP-dep_Trfase"/>
</dbReference>
<dbReference type="AlphaFoldDB" id="A0A1E5D0U8"/>
<dbReference type="InterPro" id="IPR015421">
    <property type="entry name" value="PyrdxlP-dep_Trfase_major"/>
</dbReference>
<organism evidence="6 7">
    <name type="scientific">Vibrio genomosp. F6 str. FF-238</name>
    <dbReference type="NCBI Taxonomy" id="1191298"/>
    <lineage>
        <taxon>Bacteria</taxon>
        <taxon>Pseudomonadati</taxon>
        <taxon>Pseudomonadota</taxon>
        <taxon>Gammaproteobacteria</taxon>
        <taxon>Vibrionales</taxon>
        <taxon>Vibrionaceae</taxon>
        <taxon>Vibrio</taxon>
    </lineage>
</organism>
<keyword evidence="7" id="KW-1185">Reference proteome</keyword>
<dbReference type="RefSeq" id="WP_017054614.1">
    <property type="nucleotide sequence ID" value="NZ_AJYW02000097.1"/>
</dbReference>
<comment type="similarity">
    <text evidence="2">Belongs to the threonine aldolase family.</text>
</comment>
<protein>
    <submittedName>
        <fullName evidence="6">Threonine aldolase</fullName>
    </submittedName>
</protein>
<feature type="domain" description="Aromatic amino acid beta-eliminating lyase/threonine aldolase" evidence="5">
    <location>
        <begin position="28"/>
        <end position="291"/>
    </location>
</feature>
<evidence type="ECO:0000313" key="7">
    <source>
        <dbReference type="Proteomes" id="UP000094165"/>
    </source>
</evidence>
<dbReference type="GO" id="GO:0005829">
    <property type="term" value="C:cytosol"/>
    <property type="evidence" value="ECO:0007669"/>
    <property type="project" value="TreeGrafter"/>
</dbReference>
<dbReference type="EMBL" id="AJYW02000097">
    <property type="protein sequence ID" value="OEE76995.1"/>
    <property type="molecule type" value="Genomic_DNA"/>
</dbReference>
<dbReference type="InterPro" id="IPR015422">
    <property type="entry name" value="PyrdxlP-dep_Trfase_small"/>
</dbReference>
<reference evidence="6 7" key="1">
    <citation type="journal article" date="2012" name="Science">
        <title>Ecological populations of bacteria act as socially cohesive units of antibiotic production and resistance.</title>
        <authorList>
            <person name="Cordero O.X."/>
            <person name="Wildschutte H."/>
            <person name="Kirkup B."/>
            <person name="Proehl S."/>
            <person name="Ngo L."/>
            <person name="Hussain F."/>
            <person name="Le Roux F."/>
            <person name="Mincer T."/>
            <person name="Polz M.F."/>
        </authorList>
    </citation>
    <scope>NUCLEOTIDE SEQUENCE [LARGE SCALE GENOMIC DNA]</scope>
    <source>
        <strain evidence="6 7">FF-238</strain>
    </source>
</reference>
<comment type="caution">
    <text evidence="6">The sequence shown here is derived from an EMBL/GenBank/DDBJ whole genome shotgun (WGS) entry which is preliminary data.</text>
</comment>
<gene>
    <name evidence="6" type="ORF">A130_14945</name>
</gene>
<comment type="cofactor">
    <cofactor evidence="1">
        <name>pyridoxal 5'-phosphate</name>
        <dbReference type="ChEBI" id="CHEBI:597326"/>
    </cofactor>
</comment>
<evidence type="ECO:0000256" key="4">
    <source>
        <dbReference type="ARBA" id="ARBA00022898"/>
    </source>
</evidence>
<dbReference type="InterPro" id="IPR001597">
    <property type="entry name" value="ArAA_b-elim_lyase/Thr_aldolase"/>
</dbReference>
<evidence type="ECO:0000313" key="6">
    <source>
        <dbReference type="EMBL" id="OEE76995.1"/>
    </source>
</evidence>
<dbReference type="SUPFAM" id="SSF53383">
    <property type="entry name" value="PLP-dependent transferases"/>
    <property type="match status" value="1"/>
</dbReference>
<comment type="subunit">
    <text evidence="3">Homotetramer.</text>
</comment>
<evidence type="ECO:0000259" key="5">
    <source>
        <dbReference type="Pfam" id="PF01212"/>
    </source>
</evidence>
<evidence type="ECO:0000256" key="3">
    <source>
        <dbReference type="ARBA" id="ARBA00011881"/>
    </source>
</evidence>
<accession>A0A1E5D0U8</accession>
<keyword evidence="4" id="KW-0663">Pyridoxal phosphate</keyword>
<dbReference type="Gene3D" id="3.40.640.10">
    <property type="entry name" value="Type I PLP-dependent aspartate aminotransferase-like (Major domain)"/>
    <property type="match status" value="1"/>
</dbReference>
<dbReference type="GO" id="GO:0006567">
    <property type="term" value="P:L-threonine catabolic process"/>
    <property type="evidence" value="ECO:0007669"/>
    <property type="project" value="TreeGrafter"/>
</dbReference>
<dbReference type="Gene3D" id="3.90.1150.10">
    <property type="entry name" value="Aspartate Aminotransferase, domain 1"/>
    <property type="match status" value="1"/>
</dbReference>
<name>A0A1E5D0U8_9VIBR</name>
<dbReference type="PANTHER" id="PTHR48097:SF9">
    <property type="entry name" value="L-THREONINE ALDOLASE"/>
    <property type="match status" value="1"/>
</dbReference>